<keyword evidence="3" id="KW-1185">Reference proteome</keyword>
<proteinExistence type="predicted"/>
<evidence type="ECO:0000256" key="1">
    <source>
        <dbReference type="SAM" id="MobiDB-lite"/>
    </source>
</evidence>
<gene>
    <name evidence="2" type="ORF">E2C01_060177</name>
</gene>
<reference evidence="2 3" key="1">
    <citation type="submission" date="2019-05" db="EMBL/GenBank/DDBJ databases">
        <title>Another draft genome of Portunus trituberculatus and its Hox gene families provides insights of decapod evolution.</title>
        <authorList>
            <person name="Jeong J.-H."/>
            <person name="Song I."/>
            <person name="Kim S."/>
            <person name="Choi T."/>
            <person name="Kim D."/>
            <person name="Ryu S."/>
            <person name="Kim W."/>
        </authorList>
    </citation>
    <scope>NUCLEOTIDE SEQUENCE [LARGE SCALE GENOMIC DNA]</scope>
    <source>
        <tissue evidence="2">Muscle</tissue>
    </source>
</reference>
<feature type="compositionally biased region" description="Low complexity" evidence="1">
    <location>
        <begin position="36"/>
        <end position="45"/>
    </location>
</feature>
<comment type="caution">
    <text evidence="2">The sequence shown here is derived from an EMBL/GenBank/DDBJ whole genome shotgun (WGS) entry which is preliminary data.</text>
</comment>
<dbReference type="AlphaFoldDB" id="A0A5B7HBB7"/>
<feature type="region of interest" description="Disordered" evidence="1">
    <location>
        <begin position="25"/>
        <end position="89"/>
    </location>
</feature>
<dbReference type="EMBL" id="VSRR010024181">
    <property type="protein sequence ID" value="MPC66034.1"/>
    <property type="molecule type" value="Genomic_DNA"/>
</dbReference>
<protein>
    <submittedName>
        <fullName evidence="2">Uncharacterized protein</fullName>
    </submittedName>
</protein>
<sequence>MTQSVLRRRDMWRRAIAASTGLALREGSGAEDEGCHSGSRGSCSSPRLTHSSPLSTRRRPGLDVANKRLGCGGRLPRDAAQNGTVAPRGATAWRGAVERRPHRGHLVPRAANVVPPPCVPPPGAPEVGRDRGKESMMGVCGVFRSGTYRGRRTP</sequence>
<accession>A0A5B7HBB7</accession>
<organism evidence="2 3">
    <name type="scientific">Portunus trituberculatus</name>
    <name type="common">Swimming crab</name>
    <name type="synonym">Neptunus trituberculatus</name>
    <dbReference type="NCBI Taxonomy" id="210409"/>
    <lineage>
        <taxon>Eukaryota</taxon>
        <taxon>Metazoa</taxon>
        <taxon>Ecdysozoa</taxon>
        <taxon>Arthropoda</taxon>
        <taxon>Crustacea</taxon>
        <taxon>Multicrustacea</taxon>
        <taxon>Malacostraca</taxon>
        <taxon>Eumalacostraca</taxon>
        <taxon>Eucarida</taxon>
        <taxon>Decapoda</taxon>
        <taxon>Pleocyemata</taxon>
        <taxon>Brachyura</taxon>
        <taxon>Eubrachyura</taxon>
        <taxon>Portunoidea</taxon>
        <taxon>Portunidae</taxon>
        <taxon>Portuninae</taxon>
        <taxon>Portunus</taxon>
    </lineage>
</organism>
<evidence type="ECO:0000313" key="3">
    <source>
        <dbReference type="Proteomes" id="UP000324222"/>
    </source>
</evidence>
<dbReference type="Proteomes" id="UP000324222">
    <property type="component" value="Unassembled WGS sequence"/>
</dbReference>
<evidence type="ECO:0000313" key="2">
    <source>
        <dbReference type="EMBL" id="MPC66034.1"/>
    </source>
</evidence>
<feature type="compositionally biased region" description="Polar residues" evidence="1">
    <location>
        <begin position="46"/>
        <end position="55"/>
    </location>
</feature>
<name>A0A5B7HBB7_PORTR</name>